<dbReference type="Gene3D" id="3.30.70.1450">
    <property type="entry name" value="Regulator of K+ conductance, C-terminal domain"/>
    <property type="match status" value="2"/>
</dbReference>
<dbReference type="SUPFAM" id="SSF116726">
    <property type="entry name" value="TrkA C-terminal domain-like"/>
    <property type="match status" value="2"/>
</dbReference>
<feature type="transmembrane region" description="Helical" evidence="8">
    <location>
        <begin position="90"/>
        <end position="110"/>
    </location>
</feature>
<dbReference type="Pfam" id="PF02080">
    <property type="entry name" value="TrkA_C"/>
    <property type="match status" value="1"/>
</dbReference>
<dbReference type="Pfam" id="PF06826">
    <property type="entry name" value="Asp-Al_Ex"/>
    <property type="match status" value="2"/>
</dbReference>
<evidence type="ECO:0000313" key="10">
    <source>
        <dbReference type="EMBL" id="APT83918.1"/>
    </source>
</evidence>
<keyword evidence="3" id="KW-0813">Transport</keyword>
<organism evidence="10 11">
    <name type="scientific">Corynebacterium aquilae DSM 44791</name>
    <dbReference type="NCBI Taxonomy" id="1431546"/>
    <lineage>
        <taxon>Bacteria</taxon>
        <taxon>Bacillati</taxon>
        <taxon>Actinomycetota</taxon>
        <taxon>Actinomycetes</taxon>
        <taxon>Mycobacteriales</taxon>
        <taxon>Corynebacteriaceae</taxon>
        <taxon>Corynebacterium</taxon>
    </lineage>
</organism>
<feature type="transmembrane region" description="Helical" evidence="8">
    <location>
        <begin position="61"/>
        <end position="83"/>
    </location>
</feature>
<evidence type="ECO:0000256" key="5">
    <source>
        <dbReference type="ARBA" id="ARBA00022692"/>
    </source>
</evidence>
<evidence type="ECO:0000256" key="7">
    <source>
        <dbReference type="ARBA" id="ARBA00023136"/>
    </source>
</evidence>
<evidence type="ECO:0000256" key="1">
    <source>
        <dbReference type="ARBA" id="ARBA00004651"/>
    </source>
</evidence>
<dbReference type="InterPro" id="IPR006512">
    <property type="entry name" value="YidE_YbjL"/>
</dbReference>
<dbReference type="AlphaFoldDB" id="A0A1L7CDK7"/>
<name>A0A1L7CDK7_9CORY</name>
<feature type="transmembrane region" description="Helical" evidence="8">
    <location>
        <begin position="439"/>
        <end position="459"/>
    </location>
</feature>
<comment type="subcellular location">
    <subcellularLocation>
        <location evidence="1">Cell membrane</location>
        <topology evidence="1">Multi-pass membrane protein</topology>
    </subcellularLocation>
</comment>
<feature type="transmembrane region" description="Helical" evidence="8">
    <location>
        <begin position="6"/>
        <end position="24"/>
    </location>
</feature>
<feature type="domain" description="RCK C-terminal" evidence="9">
    <location>
        <begin position="170"/>
        <end position="253"/>
    </location>
</feature>
<dbReference type="InterPro" id="IPR050144">
    <property type="entry name" value="AAE_transporter"/>
</dbReference>
<gene>
    <name evidence="10" type="ORF">CAQU_01225</name>
</gene>
<protein>
    <submittedName>
        <fullName evidence="10">Transporter</fullName>
    </submittedName>
</protein>
<comment type="similarity">
    <text evidence="2">Belongs to the AAE transporter (TC 2.A.81) family.</text>
</comment>
<dbReference type="GO" id="GO:0005886">
    <property type="term" value="C:plasma membrane"/>
    <property type="evidence" value="ECO:0007669"/>
    <property type="project" value="UniProtKB-SubCell"/>
</dbReference>
<evidence type="ECO:0000259" key="9">
    <source>
        <dbReference type="PROSITE" id="PS51202"/>
    </source>
</evidence>
<evidence type="ECO:0000313" key="11">
    <source>
        <dbReference type="Proteomes" id="UP000185478"/>
    </source>
</evidence>
<evidence type="ECO:0000256" key="8">
    <source>
        <dbReference type="SAM" id="Phobius"/>
    </source>
</evidence>
<dbReference type="RefSeq" id="WP_075724515.1">
    <property type="nucleotide sequence ID" value="NZ_CP009245.1"/>
</dbReference>
<dbReference type="EMBL" id="CP009245">
    <property type="protein sequence ID" value="APT83918.1"/>
    <property type="molecule type" value="Genomic_DNA"/>
</dbReference>
<feature type="transmembrane region" description="Helical" evidence="8">
    <location>
        <begin position="404"/>
        <end position="424"/>
    </location>
</feature>
<keyword evidence="4" id="KW-1003">Cell membrane</keyword>
<dbReference type="GO" id="GO:0008324">
    <property type="term" value="F:monoatomic cation transmembrane transporter activity"/>
    <property type="evidence" value="ECO:0007669"/>
    <property type="project" value="InterPro"/>
</dbReference>
<evidence type="ECO:0000256" key="3">
    <source>
        <dbReference type="ARBA" id="ARBA00022448"/>
    </source>
</evidence>
<keyword evidence="6 8" id="KW-1133">Transmembrane helix</keyword>
<keyword evidence="5 8" id="KW-0812">Transmembrane</keyword>
<feature type="transmembrane region" description="Helical" evidence="8">
    <location>
        <begin position="374"/>
        <end position="392"/>
    </location>
</feature>
<dbReference type="GO" id="GO:0006813">
    <property type="term" value="P:potassium ion transport"/>
    <property type="evidence" value="ECO:0007669"/>
    <property type="project" value="InterPro"/>
</dbReference>
<sequence length="524" mass="54363">MLEYLAANPLLMIFLFLGLGMAVGSIKVKGVSLGAAAVLFLAIGVSAFAKQHGVELAIPDAVGQVGLATLTFSIGMASGPNFFAAMKTAWAPLILQTIVIVACGAVAFGLGNAFGLSPGIIGGTFAGALNSTPTLAAVAASFPEATVGYAVAYLFGVLAPLGFILLALRHSAQDKDEPQPVENVTIRVERNDGPTLGDVGARAGQELTFSRIRHGDDGPVVHPVAGDVLRRGDLLTVVGTAESVRAATEYLGHSSHHSLMVDRHDLDFRRITVSNPKLYGRRLSSLDVEERFGATISRVRRGDVDMIATGDVQLQPGDRVRVVFPAGMLKDISDYFGDSSRGLTSITPVALGIGMTLGILLGAVNIPLPSGASFSLGAAGGTLLVGLIFGRIGRVGRFATTMPFTATQVLADFGLLVFLAQAGVKAGGLVSDAFAGGDWWKILIVGAAITLTLCTGIYLSMRLVMKMGGTTLAGVIGGSQTQPAVLAFANDRTGGDPRVPVGYAMMFPLAMIVKILVAQTIILF</sequence>
<dbReference type="Proteomes" id="UP000185478">
    <property type="component" value="Chromosome"/>
</dbReference>
<accession>A0A1L7CDK7</accession>
<dbReference type="NCBIfam" id="TIGR01625">
    <property type="entry name" value="YidE_YbjL_dupl"/>
    <property type="match status" value="1"/>
</dbReference>
<dbReference type="PANTHER" id="PTHR30445">
    <property type="entry name" value="K(+)_H(+) ANTIPORTER SUBUNIT KHTT"/>
    <property type="match status" value="1"/>
</dbReference>
<evidence type="ECO:0000256" key="4">
    <source>
        <dbReference type="ARBA" id="ARBA00022475"/>
    </source>
</evidence>
<feature type="transmembrane region" description="Helical" evidence="8">
    <location>
        <begin position="31"/>
        <end position="49"/>
    </location>
</feature>
<evidence type="ECO:0000256" key="2">
    <source>
        <dbReference type="ARBA" id="ARBA00009854"/>
    </source>
</evidence>
<keyword evidence="11" id="KW-1185">Reference proteome</keyword>
<dbReference type="InterPro" id="IPR036721">
    <property type="entry name" value="RCK_C_sf"/>
</dbReference>
<evidence type="ECO:0000256" key="6">
    <source>
        <dbReference type="ARBA" id="ARBA00022989"/>
    </source>
</evidence>
<keyword evidence="7 8" id="KW-0472">Membrane</keyword>
<feature type="transmembrane region" description="Helical" evidence="8">
    <location>
        <begin position="501"/>
        <end position="523"/>
    </location>
</feature>
<dbReference type="InterPro" id="IPR006037">
    <property type="entry name" value="RCK_C"/>
</dbReference>
<dbReference type="OrthoDB" id="9155749at2"/>
<dbReference type="KEGG" id="caqu:CAQU_01225"/>
<proteinExistence type="inferred from homology"/>
<dbReference type="PROSITE" id="PS51202">
    <property type="entry name" value="RCK_C"/>
    <property type="match status" value="2"/>
</dbReference>
<dbReference type="PANTHER" id="PTHR30445:SF3">
    <property type="entry name" value="TRANSPORT PROTEIN YIDE-RELATED"/>
    <property type="match status" value="1"/>
</dbReference>
<feature type="transmembrane region" description="Helical" evidence="8">
    <location>
        <begin position="147"/>
        <end position="168"/>
    </location>
</feature>
<reference evidence="10 11" key="1">
    <citation type="submission" date="2014-08" db="EMBL/GenBank/DDBJ databases">
        <title>Complete genome sequence of Corynebacterium aquilae S-613T(T) (=DSM 44791(T)), isolated from the choana of a healthy golden eagle.</title>
        <authorList>
            <person name="Ruckert C."/>
            <person name="Albersmeier A."/>
            <person name="Winkler A."/>
            <person name="Kalinowski J."/>
        </authorList>
    </citation>
    <scope>NUCLEOTIDE SEQUENCE [LARGE SCALE GENOMIC DNA]</scope>
    <source>
        <strain evidence="10 11">S-613</strain>
    </source>
</reference>
<feature type="transmembrane region" description="Helical" evidence="8">
    <location>
        <begin position="349"/>
        <end position="368"/>
    </location>
</feature>
<feature type="domain" description="RCK C-terminal" evidence="9">
    <location>
        <begin position="254"/>
        <end position="338"/>
    </location>
</feature>